<dbReference type="InterPro" id="IPR013784">
    <property type="entry name" value="Carb-bd-like_fold"/>
</dbReference>
<dbReference type="PROSITE" id="PS51257">
    <property type="entry name" value="PROKAR_LIPOPROTEIN"/>
    <property type="match status" value="1"/>
</dbReference>
<accession>A0A2W5VJA4</accession>
<gene>
    <name evidence="1" type="ORF">DI536_06980</name>
</gene>
<organism evidence="1 2">
    <name type="scientific">Archangium gephyra</name>
    <dbReference type="NCBI Taxonomy" id="48"/>
    <lineage>
        <taxon>Bacteria</taxon>
        <taxon>Pseudomonadati</taxon>
        <taxon>Myxococcota</taxon>
        <taxon>Myxococcia</taxon>
        <taxon>Myxococcales</taxon>
        <taxon>Cystobacterineae</taxon>
        <taxon>Archangiaceae</taxon>
        <taxon>Archangium</taxon>
    </lineage>
</organism>
<evidence type="ECO:0000313" key="1">
    <source>
        <dbReference type="EMBL" id="PZR16034.1"/>
    </source>
</evidence>
<dbReference type="Proteomes" id="UP000249061">
    <property type="component" value="Unassembled WGS sequence"/>
</dbReference>
<dbReference type="EMBL" id="QFQP01000004">
    <property type="protein sequence ID" value="PZR16034.1"/>
    <property type="molecule type" value="Genomic_DNA"/>
</dbReference>
<dbReference type="Gene3D" id="2.60.40.1120">
    <property type="entry name" value="Carboxypeptidase-like, regulatory domain"/>
    <property type="match status" value="1"/>
</dbReference>
<reference evidence="1 2" key="1">
    <citation type="submission" date="2017-08" db="EMBL/GenBank/DDBJ databases">
        <title>Infants hospitalized years apart are colonized by the same room-sourced microbial strains.</title>
        <authorList>
            <person name="Brooks B."/>
            <person name="Olm M.R."/>
            <person name="Firek B.A."/>
            <person name="Baker R."/>
            <person name="Thomas B.C."/>
            <person name="Morowitz M.J."/>
            <person name="Banfield J.F."/>
        </authorList>
    </citation>
    <scope>NUCLEOTIDE SEQUENCE [LARGE SCALE GENOMIC DNA]</scope>
    <source>
        <strain evidence="1">S2_003_000_R2_14</strain>
    </source>
</reference>
<name>A0A2W5VJA4_9BACT</name>
<dbReference type="GO" id="GO:0030246">
    <property type="term" value="F:carbohydrate binding"/>
    <property type="evidence" value="ECO:0007669"/>
    <property type="project" value="InterPro"/>
</dbReference>
<dbReference type="Pfam" id="PF13620">
    <property type="entry name" value="CarboxypepD_reg"/>
    <property type="match status" value="1"/>
</dbReference>
<evidence type="ECO:0000313" key="2">
    <source>
        <dbReference type="Proteomes" id="UP000249061"/>
    </source>
</evidence>
<dbReference type="SUPFAM" id="SSF49452">
    <property type="entry name" value="Starch-binding domain-like"/>
    <property type="match status" value="1"/>
</dbReference>
<protein>
    <submittedName>
        <fullName evidence="1">Uncharacterized protein</fullName>
    </submittedName>
</protein>
<sequence length="543" mass="55648">MTRILTACIVLALAACAPKEDANGDGIADGIRDPNSVSQVAPSNPIGTVSGTVVNANGLPIDGAEVKLVLGTGGGGTFTSNTNAQGAYSFAKIPAGSQGQVFVSKTGFSSARSYVTVPSSAGNFPINDGNANAGTTVLVQLNSTLKFQVYNAAGRAARGAKVGVEISNAAYVTNSSNTGFGSLAGAGSLSTSGEVDESGVVTIGSLPDFGELARINQTSSYTSNFVVTIGAVDDDGDGFVDWNGSVTSYTASQMVVNPNRTIVLARSGTANPIAIVATNVDSLNPMGSSAPYRNAVKGSDPITVVFNQPIAQNDTARLVKIVGEDCQSNVPASITQRTPNSLAITPAAPWTLGARYNIIVRVTGLESGTTDDFIGFFFAMDPAAPRAVTTSARFEVRKTAGNTMNNALQPTDLLYVVFDAPITNQGANVAVAQLNLDVTNDGMVGGMTGIGEFNGPENTGFAISPAEQLQATKPNDGTFSCKASGYSSRWRVSITQFPTSQTIPAGTAMKVVFPKSNTSSSTYQSISGSPVLVDPAGSITILP</sequence>
<proteinExistence type="predicted"/>
<comment type="caution">
    <text evidence="1">The sequence shown here is derived from an EMBL/GenBank/DDBJ whole genome shotgun (WGS) entry which is preliminary data.</text>
</comment>
<dbReference type="AlphaFoldDB" id="A0A2W5VJA4"/>